<dbReference type="Gene3D" id="3.30.1370.120">
    <property type="match status" value="1"/>
</dbReference>
<dbReference type="RefSeq" id="WP_261401394.1">
    <property type="nucleotide sequence ID" value="NZ_CP081869.1"/>
</dbReference>
<evidence type="ECO:0000256" key="1">
    <source>
        <dbReference type="SAM" id="MobiDB-lite"/>
    </source>
</evidence>
<name>A0A9E6R717_9HYPH</name>
<evidence type="ECO:0000313" key="3">
    <source>
        <dbReference type="EMBL" id="QZN98469.1"/>
    </source>
</evidence>
<dbReference type="Proteomes" id="UP000825701">
    <property type="component" value="Chromosome"/>
</dbReference>
<protein>
    <submittedName>
        <fullName evidence="3">Type III secretion protein</fullName>
    </submittedName>
</protein>
<keyword evidence="2" id="KW-0732">Signal</keyword>
<evidence type="ECO:0000256" key="2">
    <source>
        <dbReference type="SAM" id="SignalP"/>
    </source>
</evidence>
<dbReference type="KEGG" id="cmet:K6K41_15495"/>
<dbReference type="AlphaFoldDB" id="A0A9E6R717"/>
<dbReference type="InterPro" id="IPR038591">
    <property type="entry name" value="NolW-like_sf"/>
</dbReference>
<proteinExistence type="predicted"/>
<gene>
    <name evidence="3" type="ORF">K6K41_15495</name>
</gene>
<feature type="region of interest" description="Disordered" evidence="1">
    <location>
        <begin position="184"/>
        <end position="230"/>
    </location>
</feature>
<feature type="compositionally biased region" description="Basic and acidic residues" evidence="1">
    <location>
        <begin position="184"/>
        <end position="199"/>
    </location>
</feature>
<sequence>MLAIVRENTYSSTPRAPKRLTGAASACLIGLAAASFCWSAARAAPSPVWAAAPYHYVVVDQDVRGVLTEFGRNVGVPVVLTDKVRGRARGEIKAATAGEFLRKICEAQDLTWYFDGSILHVSADEEFATQVIDVGTVGPQALEKELDRLGVRDERFAVRATGSSTLVGVSGPPAFLAVVRETAERMKPPPRVSGDDPRVRVFRGGAQAEVVRTPPSTDGGQSPNASAKEN</sequence>
<feature type="chain" id="PRO_5038564712" evidence="2">
    <location>
        <begin position="44"/>
        <end position="230"/>
    </location>
</feature>
<evidence type="ECO:0000313" key="4">
    <source>
        <dbReference type="Proteomes" id="UP000825701"/>
    </source>
</evidence>
<organism evidence="3 4">
    <name type="scientific">Chenggangzhangella methanolivorans</name>
    <dbReference type="NCBI Taxonomy" id="1437009"/>
    <lineage>
        <taxon>Bacteria</taxon>
        <taxon>Pseudomonadati</taxon>
        <taxon>Pseudomonadota</taxon>
        <taxon>Alphaproteobacteria</taxon>
        <taxon>Hyphomicrobiales</taxon>
        <taxon>Methylopilaceae</taxon>
        <taxon>Chenggangzhangella</taxon>
    </lineage>
</organism>
<reference evidence="3" key="1">
    <citation type="submission" date="2021-08" db="EMBL/GenBank/DDBJ databases">
        <authorList>
            <person name="Zhang H."/>
            <person name="Xu M."/>
            <person name="Yu Z."/>
            <person name="Yang L."/>
            <person name="Cai Y."/>
        </authorList>
    </citation>
    <scope>NUCLEOTIDE SEQUENCE</scope>
    <source>
        <strain evidence="3">CHL1</strain>
    </source>
</reference>
<feature type="compositionally biased region" description="Polar residues" evidence="1">
    <location>
        <begin position="214"/>
        <end position="230"/>
    </location>
</feature>
<keyword evidence="4" id="KW-1185">Reference proteome</keyword>
<feature type="signal peptide" evidence="2">
    <location>
        <begin position="1"/>
        <end position="43"/>
    </location>
</feature>
<dbReference type="EMBL" id="CP081869">
    <property type="protein sequence ID" value="QZN98469.1"/>
    <property type="molecule type" value="Genomic_DNA"/>
</dbReference>
<dbReference type="Gene3D" id="3.55.50.30">
    <property type="match status" value="1"/>
</dbReference>
<accession>A0A9E6R717</accession>